<protein>
    <recommendedName>
        <fullName evidence="7">Methionine--tRNA ligase, mitochondrial</fullName>
        <ecNumber evidence="1">6.1.1.10</ecNumber>
    </recommendedName>
    <alternativeName>
        <fullName evidence="8">Mitochondrial methionyl-tRNA synthetase</fullName>
    </alternativeName>
</protein>
<dbReference type="SUPFAM" id="SSF52374">
    <property type="entry name" value="Nucleotidylyl transferase"/>
    <property type="match status" value="1"/>
</dbReference>
<keyword evidence="6 10" id="KW-0030">Aminoacyl-tRNA synthetase</keyword>
<dbReference type="Proteomes" id="UP000079169">
    <property type="component" value="Unplaced"/>
</dbReference>
<dbReference type="InterPro" id="IPR033911">
    <property type="entry name" value="MetRS_core"/>
</dbReference>
<dbReference type="InterPro" id="IPR041872">
    <property type="entry name" value="Anticodon_Met"/>
</dbReference>
<dbReference type="Pfam" id="PF09334">
    <property type="entry name" value="tRNA-synt_1g"/>
    <property type="match status" value="1"/>
</dbReference>
<evidence type="ECO:0000259" key="11">
    <source>
        <dbReference type="Pfam" id="PF09334"/>
    </source>
</evidence>
<dbReference type="RefSeq" id="XP_008473700.3">
    <property type="nucleotide sequence ID" value="XM_008475478.3"/>
</dbReference>
<dbReference type="InterPro" id="IPR023457">
    <property type="entry name" value="Met-tRNA_synth_2"/>
</dbReference>
<comment type="similarity">
    <text evidence="10">Belongs to the class-I aminoacyl-tRNA synthetase family.</text>
</comment>
<sequence>CDSIYPNKYKGWYCVSEESFLLEHQIRPDEKNEGQYVSIESNQPVEWVEEQNYMFKLSNYINDVAHWLDKNEDVVKPKKFYNQLRNMCSEIENDISVSRPKARVHWGIPVPDDDTQTIYVWLDALMNYLTVSGYPDFHTWPPHIQILGKDILKFHGIYWPAFLIAAGLEPPKSFLVHSHWTVDGVKMSKSVGNVVDPMSKLSDFTSCGLRYFLLREGTNHSDSNYSETKAKNILNAELANTLGNLLNRCLSKSINPDNVNPLVNRECYEVMFTKEPVLTELIENCQTLHEDVKLHYSEFNFYKGVDSIILVLHLANKFIDTTKPWTLRKENKIEELNLVLGVTFEVLRICGIGLQPIVPKLADKLLTRLGIPTNERLWDNMRFSDNDMFNDRHKLNDEKIILYEKIK</sequence>
<dbReference type="STRING" id="121845.A0A1S3D3N0"/>
<keyword evidence="3 10" id="KW-0547">Nucleotide-binding</keyword>
<feature type="domain" description="Methionyl/Leucyl tRNA synthetase" evidence="11">
    <location>
        <begin position="3"/>
        <end position="250"/>
    </location>
</feature>
<dbReference type="Gene3D" id="2.170.220.10">
    <property type="match status" value="1"/>
</dbReference>
<organism evidence="12 13">
    <name type="scientific">Diaphorina citri</name>
    <name type="common">Asian citrus psyllid</name>
    <dbReference type="NCBI Taxonomy" id="121845"/>
    <lineage>
        <taxon>Eukaryota</taxon>
        <taxon>Metazoa</taxon>
        <taxon>Ecdysozoa</taxon>
        <taxon>Arthropoda</taxon>
        <taxon>Hexapoda</taxon>
        <taxon>Insecta</taxon>
        <taxon>Pterygota</taxon>
        <taxon>Neoptera</taxon>
        <taxon>Paraneoptera</taxon>
        <taxon>Hemiptera</taxon>
        <taxon>Sternorrhyncha</taxon>
        <taxon>Psylloidea</taxon>
        <taxon>Psyllidae</taxon>
        <taxon>Diaphorininae</taxon>
        <taxon>Diaphorina</taxon>
    </lineage>
</organism>
<evidence type="ECO:0000313" key="12">
    <source>
        <dbReference type="Proteomes" id="UP000079169"/>
    </source>
</evidence>
<keyword evidence="12" id="KW-1185">Reference proteome</keyword>
<dbReference type="GO" id="GO:0005739">
    <property type="term" value="C:mitochondrion"/>
    <property type="evidence" value="ECO:0007669"/>
    <property type="project" value="UniProtKB-ARBA"/>
</dbReference>
<dbReference type="PANTHER" id="PTHR43326:SF1">
    <property type="entry name" value="METHIONINE--TRNA LIGASE, MITOCHONDRIAL"/>
    <property type="match status" value="1"/>
</dbReference>
<dbReference type="InterPro" id="IPR014729">
    <property type="entry name" value="Rossmann-like_a/b/a_fold"/>
</dbReference>
<evidence type="ECO:0000313" key="13">
    <source>
        <dbReference type="RefSeq" id="XP_008473700.3"/>
    </source>
</evidence>
<evidence type="ECO:0000256" key="8">
    <source>
        <dbReference type="ARBA" id="ARBA00030331"/>
    </source>
</evidence>
<evidence type="ECO:0000256" key="9">
    <source>
        <dbReference type="ARBA" id="ARBA00047364"/>
    </source>
</evidence>
<dbReference type="InterPro" id="IPR015413">
    <property type="entry name" value="Methionyl/Leucyl_tRNA_Synth"/>
</dbReference>
<dbReference type="GO" id="GO:0006431">
    <property type="term" value="P:methionyl-tRNA aminoacylation"/>
    <property type="evidence" value="ECO:0007669"/>
    <property type="project" value="InterPro"/>
</dbReference>
<evidence type="ECO:0000256" key="4">
    <source>
        <dbReference type="ARBA" id="ARBA00022840"/>
    </source>
</evidence>
<dbReference type="FunFam" id="2.170.220.10:FF:000001">
    <property type="entry name" value="methionine--tRNA ligase, mitochondrial"/>
    <property type="match status" value="1"/>
</dbReference>
<gene>
    <name evidence="13" type="primary">LOC103510786</name>
</gene>
<dbReference type="EC" id="6.1.1.10" evidence="1"/>
<dbReference type="AlphaFoldDB" id="A0A1S3D3N0"/>
<name>A0A1S3D3N0_DIACI</name>
<evidence type="ECO:0000256" key="5">
    <source>
        <dbReference type="ARBA" id="ARBA00022917"/>
    </source>
</evidence>
<dbReference type="Gene3D" id="1.10.730.10">
    <property type="entry name" value="Isoleucyl-tRNA Synthetase, Domain 1"/>
    <property type="match status" value="1"/>
</dbReference>
<evidence type="ECO:0000256" key="10">
    <source>
        <dbReference type="RuleBase" id="RU363039"/>
    </source>
</evidence>
<evidence type="ECO:0000256" key="7">
    <source>
        <dbReference type="ARBA" id="ARBA00026124"/>
    </source>
</evidence>
<proteinExistence type="inferred from homology"/>
<dbReference type="CDD" id="cd07957">
    <property type="entry name" value="Anticodon_Ia_Met"/>
    <property type="match status" value="1"/>
</dbReference>
<dbReference type="SUPFAM" id="SSF47323">
    <property type="entry name" value="Anticodon-binding domain of a subclass of class I aminoacyl-tRNA synthetases"/>
    <property type="match status" value="1"/>
</dbReference>
<evidence type="ECO:0000256" key="2">
    <source>
        <dbReference type="ARBA" id="ARBA00022598"/>
    </source>
</evidence>
<keyword evidence="4 10" id="KW-0067">ATP-binding</keyword>
<dbReference type="PaxDb" id="121845-A0A1S3D3N0"/>
<keyword evidence="5 10" id="KW-0648">Protein biosynthesis</keyword>
<dbReference type="GeneID" id="103510786"/>
<comment type="catalytic activity">
    <reaction evidence="9">
        <text>tRNA(Met) + L-methionine + ATP = L-methionyl-tRNA(Met) + AMP + diphosphate</text>
        <dbReference type="Rhea" id="RHEA:13481"/>
        <dbReference type="Rhea" id="RHEA-COMP:9667"/>
        <dbReference type="Rhea" id="RHEA-COMP:9698"/>
        <dbReference type="ChEBI" id="CHEBI:30616"/>
        <dbReference type="ChEBI" id="CHEBI:33019"/>
        <dbReference type="ChEBI" id="CHEBI:57844"/>
        <dbReference type="ChEBI" id="CHEBI:78442"/>
        <dbReference type="ChEBI" id="CHEBI:78530"/>
        <dbReference type="ChEBI" id="CHEBI:456215"/>
        <dbReference type="EC" id="6.1.1.10"/>
    </reaction>
</comment>
<dbReference type="PRINTS" id="PR01041">
    <property type="entry name" value="TRNASYNTHMET"/>
</dbReference>
<dbReference type="Gene3D" id="3.40.50.620">
    <property type="entry name" value="HUPs"/>
    <property type="match status" value="1"/>
</dbReference>
<accession>A0A1S3D3N0</accession>
<dbReference type="CTD" id="41733"/>
<keyword evidence="2 10" id="KW-0436">Ligase</keyword>
<dbReference type="GO" id="GO:0004825">
    <property type="term" value="F:methionine-tRNA ligase activity"/>
    <property type="evidence" value="ECO:0007669"/>
    <property type="project" value="UniProtKB-EC"/>
</dbReference>
<reference evidence="13" key="1">
    <citation type="submission" date="2025-08" db="UniProtKB">
        <authorList>
            <consortium name="RefSeq"/>
        </authorList>
    </citation>
    <scope>IDENTIFICATION</scope>
</reference>
<evidence type="ECO:0000256" key="6">
    <source>
        <dbReference type="ARBA" id="ARBA00023146"/>
    </source>
</evidence>
<evidence type="ECO:0000256" key="3">
    <source>
        <dbReference type="ARBA" id="ARBA00022741"/>
    </source>
</evidence>
<dbReference type="KEGG" id="dci:103510786"/>
<dbReference type="InterPro" id="IPR009080">
    <property type="entry name" value="tRNAsynth_Ia_anticodon-bd"/>
</dbReference>
<evidence type="ECO:0000256" key="1">
    <source>
        <dbReference type="ARBA" id="ARBA00012838"/>
    </source>
</evidence>
<dbReference type="PANTHER" id="PTHR43326">
    <property type="entry name" value="METHIONYL-TRNA SYNTHETASE"/>
    <property type="match status" value="1"/>
</dbReference>
<dbReference type="GO" id="GO:0005524">
    <property type="term" value="F:ATP binding"/>
    <property type="evidence" value="ECO:0007669"/>
    <property type="project" value="UniProtKB-KW"/>
</dbReference>
<feature type="non-terminal residue" evidence="13">
    <location>
        <position position="1"/>
    </location>
</feature>